<feature type="region of interest" description="Disordered" evidence="1">
    <location>
        <begin position="283"/>
        <end position="325"/>
    </location>
</feature>
<feature type="compositionally biased region" description="Basic and acidic residues" evidence="1">
    <location>
        <begin position="185"/>
        <end position="199"/>
    </location>
</feature>
<feature type="compositionally biased region" description="Polar residues" evidence="1">
    <location>
        <begin position="110"/>
        <end position="122"/>
    </location>
</feature>
<reference evidence="2" key="1">
    <citation type="journal article" date="2021" name="Nat. Commun.">
        <title>Genetic determinants of endophytism in the Arabidopsis root mycobiome.</title>
        <authorList>
            <person name="Mesny F."/>
            <person name="Miyauchi S."/>
            <person name="Thiergart T."/>
            <person name="Pickel B."/>
            <person name="Atanasova L."/>
            <person name="Karlsson M."/>
            <person name="Huettel B."/>
            <person name="Barry K.W."/>
            <person name="Haridas S."/>
            <person name="Chen C."/>
            <person name="Bauer D."/>
            <person name="Andreopoulos W."/>
            <person name="Pangilinan J."/>
            <person name="LaButti K."/>
            <person name="Riley R."/>
            <person name="Lipzen A."/>
            <person name="Clum A."/>
            <person name="Drula E."/>
            <person name="Henrissat B."/>
            <person name="Kohler A."/>
            <person name="Grigoriev I.V."/>
            <person name="Martin F.M."/>
            <person name="Hacquard S."/>
        </authorList>
    </citation>
    <scope>NUCLEOTIDE SEQUENCE</scope>
    <source>
        <strain evidence="2">MPI-CAGE-AT-0016</strain>
    </source>
</reference>
<feature type="compositionally biased region" description="Basic residues" evidence="1">
    <location>
        <begin position="289"/>
        <end position="299"/>
    </location>
</feature>
<feature type="compositionally biased region" description="Polar residues" evidence="1">
    <location>
        <begin position="457"/>
        <end position="477"/>
    </location>
</feature>
<proteinExistence type="predicted"/>
<accession>A0A8K0TF60</accession>
<organism evidence="2 3">
    <name type="scientific">Plectosphaerella cucumerina</name>
    <dbReference type="NCBI Taxonomy" id="40658"/>
    <lineage>
        <taxon>Eukaryota</taxon>
        <taxon>Fungi</taxon>
        <taxon>Dikarya</taxon>
        <taxon>Ascomycota</taxon>
        <taxon>Pezizomycotina</taxon>
        <taxon>Sordariomycetes</taxon>
        <taxon>Hypocreomycetidae</taxon>
        <taxon>Glomerellales</taxon>
        <taxon>Plectosphaerellaceae</taxon>
        <taxon>Plectosphaerella</taxon>
    </lineage>
</organism>
<comment type="caution">
    <text evidence="2">The sequence shown here is derived from an EMBL/GenBank/DDBJ whole genome shotgun (WGS) entry which is preliminary data.</text>
</comment>
<feature type="compositionally biased region" description="Pro residues" evidence="1">
    <location>
        <begin position="154"/>
        <end position="165"/>
    </location>
</feature>
<name>A0A8K0TF60_9PEZI</name>
<feature type="region of interest" description="Disordered" evidence="1">
    <location>
        <begin position="496"/>
        <end position="595"/>
    </location>
</feature>
<feature type="compositionally biased region" description="Basic and acidic residues" evidence="1">
    <location>
        <begin position="551"/>
        <end position="563"/>
    </location>
</feature>
<feature type="compositionally biased region" description="Basic and acidic residues" evidence="1">
    <location>
        <begin position="1020"/>
        <end position="1031"/>
    </location>
</feature>
<feature type="compositionally biased region" description="Basic residues" evidence="1">
    <location>
        <begin position="34"/>
        <end position="50"/>
    </location>
</feature>
<dbReference type="OrthoDB" id="3870679at2759"/>
<feature type="compositionally biased region" description="Polar residues" evidence="1">
    <location>
        <begin position="571"/>
        <end position="594"/>
    </location>
</feature>
<protein>
    <submittedName>
        <fullName evidence="2">Uncharacterized protein</fullName>
    </submittedName>
</protein>
<evidence type="ECO:0000256" key="1">
    <source>
        <dbReference type="SAM" id="MobiDB-lite"/>
    </source>
</evidence>
<sequence length="1038" mass="114867">MTTTAHVQSLSIIMARPAPFGHDVSGEELSPNRRLFKKHKTLPHPARTRRPVIGEPATEPRPTPGGLGLVIDTSAPQRHASLPTNSPTLRHQSRRIRSGPMLPPTPPAHSRTSSGSHSIQRQSPPPEPISLDTAVVPSPSLLDEPSTPTNKHSPPTPDITPPQPLNRPRAIRPAFMDRTASKATSESRTESFRTAREEPWVSEEDDTKSTVRPSLSSARTASQSTVRQLSRESKKPRIAPVGLGLGMDPVKVDDDLTPRTKGEFNRFDGDWASPNEVEQVWDDNLGRKVTVRKEKKPGRKLQQGEQSTPQTPVAPQTPTMANNGEVLEDNVLAPTNATQALRSLPLQERMATNPTPRGSVDRDTLRATAAASESPATTDRRRHSGMSTRSNVSTVVEAFLVGASPATQKRQTLRHVRKRGTLRDSLSDASPQSSAPSSTLRLDDTISRPPISKKPTDQSSARHGSAASTTTFNSISSKKARREIWKNGAIPVVIVPERRSSNKPSRTPSLRSTSSQRSKRSQSVSSVPRASRPRSDEPTPIFERPGRRGRAASESDGSDHRTIDFPPAIPTRSSSLSAPTSRNNSRAGSMTAESLKSRNALLSQESPEVQEVPSLVLRRAPSFEAGREDHLQNRHFNGKLEVDRHGDPFFGKRLSTQNTPFSIGSVDTNGTAPELAEATAVNLYPHQNSSLLVVDHYNKSSQDSDSLPADDAVKQTPEKPKIMTTAPDSEFPVTPPQPKFSLDDVDSPLRNPREPPQPPVINFIPATPSGLTPHHEKSKMLGNYFEQEQARDEAPARGGMAMVRRALSGRRRDSVSYPPSSSRLGTLARSFSLPRSLRRHRDLPSDLEDEDLETPPAEGNKLHPHWRPATYHGRSSVDDDYFPPYPRDDRRPKRSLSERMKRTFAPRPTEDDYGLDSNTRDGPERRTISRSPSGNLRVVKRRNSLDSVDDYRPETATDGPRAPLRQRDWGLDTPTQQPERKRRFSLSGTFEELQGLPRRLSEKRREKRTQELRAQISGPREVRDGVGEVIRRGPRHNI</sequence>
<feature type="compositionally biased region" description="Polar residues" evidence="1">
    <location>
        <begin position="210"/>
        <end position="228"/>
    </location>
</feature>
<feature type="region of interest" description="Disordered" evidence="1">
    <location>
        <begin position="406"/>
        <end position="479"/>
    </location>
</feature>
<dbReference type="EMBL" id="JAGPXD010000004">
    <property type="protein sequence ID" value="KAH7358418.1"/>
    <property type="molecule type" value="Genomic_DNA"/>
</dbReference>
<feature type="compositionally biased region" description="Low complexity" evidence="1">
    <location>
        <begin position="306"/>
        <end position="319"/>
    </location>
</feature>
<feature type="compositionally biased region" description="Basic and acidic residues" evidence="1">
    <location>
        <begin position="999"/>
        <end position="1011"/>
    </location>
</feature>
<feature type="region of interest" description="Disordered" evidence="1">
    <location>
        <begin position="722"/>
        <end position="759"/>
    </location>
</feature>
<keyword evidence="3" id="KW-1185">Reference proteome</keyword>
<feature type="compositionally biased region" description="Basic and acidic residues" evidence="1">
    <location>
        <begin position="250"/>
        <end position="269"/>
    </location>
</feature>
<feature type="compositionally biased region" description="Basic and acidic residues" evidence="1">
    <location>
        <begin position="918"/>
        <end position="927"/>
    </location>
</feature>
<feature type="region of interest" description="Disordered" evidence="1">
    <location>
        <begin position="343"/>
        <end position="390"/>
    </location>
</feature>
<feature type="region of interest" description="Disordered" evidence="1">
    <location>
        <begin position="19"/>
        <end position="271"/>
    </location>
</feature>
<gene>
    <name evidence="2" type="ORF">B0T11DRAFT_299485</name>
</gene>
<evidence type="ECO:0000313" key="3">
    <source>
        <dbReference type="Proteomes" id="UP000813385"/>
    </source>
</evidence>
<feature type="compositionally biased region" description="Basic residues" evidence="1">
    <location>
        <begin position="411"/>
        <end position="420"/>
    </location>
</feature>
<feature type="region of interest" description="Disordered" evidence="1">
    <location>
        <begin position="805"/>
        <end position="1038"/>
    </location>
</feature>
<evidence type="ECO:0000313" key="2">
    <source>
        <dbReference type="EMBL" id="KAH7358418.1"/>
    </source>
</evidence>
<feature type="compositionally biased region" description="Low complexity" evidence="1">
    <location>
        <begin position="367"/>
        <end position="377"/>
    </location>
</feature>
<dbReference type="AlphaFoldDB" id="A0A8K0TF60"/>
<feature type="compositionally biased region" description="Low complexity" evidence="1">
    <location>
        <begin position="427"/>
        <end position="438"/>
    </location>
</feature>
<feature type="compositionally biased region" description="Low complexity" evidence="1">
    <location>
        <begin position="503"/>
        <end position="530"/>
    </location>
</feature>
<dbReference type="Proteomes" id="UP000813385">
    <property type="component" value="Unassembled WGS sequence"/>
</dbReference>
<feature type="compositionally biased region" description="Basic and acidic residues" evidence="1">
    <location>
        <begin position="886"/>
        <end position="901"/>
    </location>
</feature>